<gene>
    <name evidence="2" type="ORF">PEVE_00015229</name>
</gene>
<feature type="region of interest" description="Disordered" evidence="1">
    <location>
        <begin position="33"/>
        <end position="57"/>
    </location>
</feature>
<keyword evidence="3" id="KW-1185">Reference proteome</keyword>
<organism evidence="2 3">
    <name type="scientific">Porites evermanni</name>
    <dbReference type="NCBI Taxonomy" id="104178"/>
    <lineage>
        <taxon>Eukaryota</taxon>
        <taxon>Metazoa</taxon>
        <taxon>Cnidaria</taxon>
        <taxon>Anthozoa</taxon>
        <taxon>Hexacorallia</taxon>
        <taxon>Scleractinia</taxon>
        <taxon>Fungiina</taxon>
        <taxon>Poritidae</taxon>
        <taxon>Porites</taxon>
    </lineage>
</organism>
<name>A0ABN8LYJ7_9CNID</name>
<evidence type="ECO:0000256" key="1">
    <source>
        <dbReference type="SAM" id="MobiDB-lite"/>
    </source>
</evidence>
<protein>
    <submittedName>
        <fullName evidence="2">Uncharacterized protein</fullName>
    </submittedName>
</protein>
<sequence>LSKQVVLCLAVALGSSILGFTKSFFLEKPSLQNQTLSHPSDPESEESHPATQLRESAGSVSQESDILSEANDINQSIVHNRTSRDLVLECYEKGVWRFDKCRNQFVSEIKCLVSHKQLFLSFFIILCGPSPSFTKPFSQQVSSHRNHPLVHQLHAEDSQSRVVFQPEEGIDEKIEAEFPIRHASHNRTARDANNPCFHYIEARTWDSCRQKYVDKVHCYSTHTACYRALAKGYSYPACQVVFGYPQAKYISKCAALPIDCQCAA</sequence>
<reference evidence="2 3" key="1">
    <citation type="submission" date="2022-05" db="EMBL/GenBank/DDBJ databases">
        <authorList>
            <consortium name="Genoscope - CEA"/>
            <person name="William W."/>
        </authorList>
    </citation>
    <scope>NUCLEOTIDE SEQUENCE [LARGE SCALE GENOMIC DNA]</scope>
</reference>
<dbReference type="Proteomes" id="UP001159427">
    <property type="component" value="Unassembled WGS sequence"/>
</dbReference>
<accession>A0ABN8LYJ7</accession>
<evidence type="ECO:0000313" key="2">
    <source>
        <dbReference type="EMBL" id="CAH3022395.1"/>
    </source>
</evidence>
<dbReference type="EMBL" id="CALNXI010000217">
    <property type="protein sequence ID" value="CAH3022395.1"/>
    <property type="molecule type" value="Genomic_DNA"/>
</dbReference>
<proteinExistence type="predicted"/>
<comment type="caution">
    <text evidence="2">The sequence shown here is derived from an EMBL/GenBank/DDBJ whole genome shotgun (WGS) entry which is preliminary data.</text>
</comment>
<evidence type="ECO:0000313" key="3">
    <source>
        <dbReference type="Proteomes" id="UP001159427"/>
    </source>
</evidence>
<feature type="non-terminal residue" evidence="2">
    <location>
        <position position="1"/>
    </location>
</feature>